<reference evidence="3 4" key="1">
    <citation type="submission" date="2015-12" db="EMBL/GenBank/DDBJ databases">
        <title>Genome sequence of Streptomyces sp. G25.</title>
        <authorList>
            <person name="Poehlein A."/>
            <person name="Roettig A."/>
            <person name="Hiessl S."/>
            <person name="Hauschild P."/>
            <person name="Schauer J."/>
            <person name="Madkour M.H."/>
            <person name="Al-Ansari A.M."/>
            <person name="Almakishah N.H."/>
            <person name="Steinbuechel A."/>
            <person name="Daniel R."/>
        </authorList>
    </citation>
    <scope>NUCLEOTIDE SEQUENCE [LARGE SCALE GENOMIC DNA]</scope>
    <source>
        <strain evidence="4">G25(2015)</strain>
    </source>
</reference>
<feature type="transmembrane region" description="Helical" evidence="1">
    <location>
        <begin position="42"/>
        <end position="64"/>
    </location>
</feature>
<dbReference type="PANTHER" id="PTHR36834">
    <property type="entry name" value="MEMBRANE PROTEIN-RELATED"/>
    <property type="match status" value="1"/>
</dbReference>
<dbReference type="Proteomes" id="UP000077381">
    <property type="component" value="Unassembled WGS sequence"/>
</dbReference>
<feature type="transmembrane region" description="Helical" evidence="1">
    <location>
        <begin position="92"/>
        <end position="110"/>
    </location>
</feature>
<feature type="transmembrane region" description="Helical" evidence="1">
    <location>
        <begin position="153"/>
        <end position="175"/>
    </location>
</feature>
<dbReference type="EMBL" id="LOHS01000102">
    <property type="protein sequence ID" value="OAH11770.1"/>
    <property type="molecule type" value="Genomic_DNA"/>
</dbReference>
<dbReference type="PANTHER" id="PTHR36834:SF1">
    <property type="entry name" value="INTEGRAL MEMBRANE PROTEIN"/>
    <property type="match status" value="1"/>
</dbReference>
<dbReference type="OrthoDB" id="3296153at2"/>
<name>A0A177HME6_9ACTN</name>
<evidence type="ECO:0000259" key="2">
    <source>
        <dbReference type="Pfam" id="PF04892"/>
    </source>
</evidence>
<dbReference type="AlphaFoldDB" id="A0A177HME6"/>
<protein>
    <submittedName>
        <fullName evidence="3">VanZ like family protein</fullName>
    </submittedName>
</protein>
<evidence type="ECO:0000256" key="1">
    <source>
        <dbReference type="SAM" id="Phobius"/>
    </source>
</evidence>
<keyword evidence="4" id="KW-1185">Reference proteome</keyword>
<sequence length="201" mass="21403">MGNLAFRIESVQVLLPLLAGFAALLAVRAVRRRPGWYGKPMLTRLATALYAAGFLHFTMFPIIVDKSQNLSPWYNQIQPIPLAGLIGMDPTFVLNVLLFAPFGLLLPLLAKAELPVKRVALRALVTSLTIELVQLGMYVWFSNGRGADVDDLIANTLGGVLGCLILRSSALSGLVRGFALPGTALARSATGTVPTPPAPVG</sequence>
<dbReference type="InterPro" id="IPR053150">
    <property type="entry name" value="Teicoplanin_resist-assoc"/>
</dbReference>
<dbReference type="PATRIC" id="fig|1716141.3.peg.5185"/>
<dbReference type="InterPro" id="IPR006976">
    <property type="entry name" value="VanZ-like"/>
</dbReference>
<feature type="domain" description="VanZ-like" evidence="2">
    <location>
        <begin position="50"/>
        <end position="167"/>
    </location>
</feature>
<accession>A0A177HME6</accession>
<keyword evidence="1" id="KW-0812">Transmembrane</keyword>
<keyword evidence="1" id="KW-1133">Transmembrane helix</keyword>
<gene>
    <name evidence="3" type="ORF">STSP_49390</name>
</gene>
<evidence type="ECO:0000313" key="3">
    <source>
        <dbReference type="EMBL" id="OAH11770.1"/>
    </source>
</evidence>
<keyword evidence="1" id="KW-0472">Membrane</keyword>
<comment type="caution">
    <text evidence="3">The sequence shown here is derived from an EMBL/GenBank/DDBJ whole genome shotgun (WGS) entry which is preliminary data.</text>
</comment>
<dbReference type="RefSeq" id="WP_067281985.1">
    <property type="nucleotide sequence ID" value="NZ_LOHS01000102.1"/>
</dbReference>
<evidence type="ECO:0000313" key="4">
    <source>
        <dbReference type="Proteomes" id="UP000077381"/>
    </source>
</evidence>
<organism evidence="3 4">
    <name type="scientific">Streptomyces jeddahensis</name>
    <dbReference type="NCBI Taxonomy" id="1716141"/>
    <lineage>
        <taxon>Bacteria</taxon>
        <taxon>Bacillati</taxon>
        <taxon>Actinomycetota</taxon>
        <taxon>Actinomycetes</taxon>
        <taxon>Kitasatosporales</taxon>
        <taxon>Streptomycetaceae</taxon>
        <taxon>Streptomyces</taxon>
    </lineage>
</organism>
<dbReference type="Pfam" id="PF04892">
    <property type="entry name" value="VanZ"/>
    <property type="match status" value="1"/>
</dbReference>
<feature type="transmembrane region" description="Helical" evidence="1">
    <location>
        <begin position="12"/>
        <end position="30"/>
    </location>
</feature>
<proteinExistence type="predicted"/>
<feature type="transmembrane region" description="Helical" evidence="1">
    <location>
        <begin position="119"/>
        <end position="141"/>
    </location>
</feature>